<dbReference type="Pfam" id="PF21033">
    <property type="entry name" value="RMD1-3"/>
    <property type="match status" value="1"/>
</dbReference>
<organism evidence="6 7">
    <name type="scientific">Goodea atripinnis</name>
    <dbReference type="NCBI Taxonomy" id="208336"/>
    <lineage>
        <taxon>Eukaryota</taxon>
        <taxon>Metazoa</taxon>
        <taxon>Chordata</taxon>
        <taxon>Craniata</taxon>
        <taxon>Vertebrata</taxon>
        <taxon>Euteleostomi</taxon>
        <taxon>Actinopterygii</taxon>
        <taxon>Neopterygii</taxon>
        <taxon>Teleostei</taxon>
        <taxon>Neoteleostei</taxon>
        <taxon>Acanthomorphata</taxon>
        <taxon>Ovalentaria</taxon>
        <taxon>Atherinomorphae</taxon>
        <taxon>Cyprinodontiformes</taxon>
        <taxon>Goodeidae</taxon>
        <taxon>Goodea</taxon>
    </lineage>
</organism>
<evidence type="ECO:0000256" key="4">
    <source>
        <dbReference type="ARBA" id="ARBA00023054"/>
    </source>
</evidence>
<evidence type="ECO:0000313" key="6">
    <source>
        <dbReference type="EMBL" id="MEQ2161941.1"/>
    </source>
</evidence>
<keyword evidence="7" id="KW-1185">Reference proteome</keyword>
<dbReference type="InterPro" id="IPR049039">
    <property type="entry name" value="RMD1-3_a_helical_rpt"/>
</dbReference>
<gene>
    <name evidence="6" type="ORF">GOODEAATRI_014871</name>
</gene>
<evidence type="ECO:0000256" key="2">
    <source>
        <dbReference type="ARBA" id="ARBA00022692"/>
    </source>
</evidence>
<accession>A0ABV0MS47</accession>
<comment type="caution">
    <text evidence="6">The sequence shown here is derived from an EMBL/GenBank/DDBJ whole genome shotgun (WGS) entry which is preliminary data.</text>
</comment>
<dbReference type="PANTHER" id="PTHR16056:SF15">
    <property type="entry name" value="REGULATOR OF MICROTUBULE DYNAMICS PROTEIN 2"/>
    <property type="match status" value="1"/>
</dbReference>
<keyword evidence="5" id="KW-0472">Membrane</keyword>
<evidence type="ECO:0000313" key="7">
    <source>
        <dbReference type="Proteomes" id="UP001476798"/>
    </source>
</evidence>
<evidence type="ECO:0000256" key="1">
    <source>
        <dbReference type="ARBA" id="ARBA00004167"/>
    </source>
</evidence>
<comment type="subcellular location">
    <subcellularLocation>
        <location evidence="1">Membrane</location>
        <topology evidence="1">Single-pass membrane protein</topology>
    </subcellularLocation>
</comment>
<keyword evidence="4" id="KW-0175">Coiled coil</keyword>
<evidence type="ECO:0000256" key="3">
    <source>
        <dbReference type="ARBA" id="ARBA00022989"/>
    </source>
</evidence>
<dbReference type="Proteomes" id="UP001476798">
    <property type="component" value="Unassembled WGS sequence"/>
</dbReference>
<proteinExistence type="predicted"/>
<keyword evidence="2" id="KW-0812">Transmembrane</keyword>
<name>A0ABV0MS47_9TELE</name>
<dbReference type="PANTHER" id="PTHR16056">
    <property type="entry name" value="REGULATOR OF MICROTUBULE DYNAMICS PROTEIN"/>
    <property type="match status" value="1"/>
</dbReference>
<dbReference type="EMBL" id="JAHRIO010011067">
    <property type="protein sequence ID" value="MEQ2161941.1"/>
    <property type="molecule type" value="Genomic_DNA"/>
</dbReference>
<sequence length="104" mass="11785">MAEYDTIQNKIKNGYIFKDHLDKAIELKPQDPLSYYLLGRWCYAVRDPPVKAHPSLLKCEIHGVCHVGPVSPLPMLTHPRFPLVHFYCLGSPGVCFFPEFALSG</sequence>
<evidence type="ECO:0000256" key="5">
    <source>
        <dbReference type="ARBA" id="ARBA00023136"/>
    </source>
</evidence>
<reference evidence="6 7" key="1">
    <citation type="submission" date="2021-06" db="EMBL/GenBank/DDBJ databases">
        <authorList>
            <person name="Palmer J.M."/>
        </authorList>
    </citation>
    <scope>NUCLEOTIDE SEQUENCE [LARGE SCALE GENOMIC DNA]</scope>
    <source>
        <strain evidence="6 7">GA_2019</strain>
        <tissue evidence="6">Muscle</tissue>
    </source>
</reference>
<protein>
    <submittedName>
        <fullName evidence="6">Uncharacterized protein</fullName>
    </submittedName>
</protein>
<keyword evidence="3" id="KW-1133">Transmembrane helix</keyword>